<evidence type="ECO:0000313" key="3">
    <source>
        <dbReference type="EMBL" id="ODV82912.1"/>
    </source>
</evidence>
<feature type="domain" description="Sm" evidence="2">
    <location>
        <begin position="1"/>
        <end position="80"/>
    </location>
</feature>
<dbReference type="OrthoDB" id="21539at2759"/>
<dbReference type="SMART" id="SM01271">
    <property type="entry name" value="LSM14"/>
    <property type="match status" value="1"/>
</dbReference>
<dbReference type="GO" id="GO:0000932">
    <property type="term" value="C:P-body"/>
    <property type="evidence" value="ECO:0007669"/>
    <property type="project" value="TreeGrafter"/>
</dbReference>
<name>A0A1E4SU14_9ASCO</name>
<feature type="compositionally biased region" description="Pro residues" evidence="1">
    <location>
        <begin position="112"/>
        <end position="122"/>
    </location>
</feature>
<gene>
    <name evidence="3" type="ORF">CANARDRAFT_107768</name>
</gene>
<proteinExistence type="predicted"/>
<dbReference type="Proteomes" id="UP000094801">
    <property type="component" value="Unassembled WGS sequence"/>
</dbReference>
<dbReference type="Pfam" id="PF12701">
    <property type="entry name" value="LSM14"/>
    <property type="match status" value="1"/>
</dbReference>
<dbReference type="AlphaFoldDB" id="A0A1E4SU14"/>
<dbReference type="InterPro" id="IPR047575">
    <property type="entry name" value="Sm"/>
</dbReference>
<dbReference type="SUPFAM" id="SSF50182">
    <property type="entry name" value="Sm-like ribonucleoproteins"/>
    <property type="match status" value="1"/>
</dbReference>
<dbReference type="GO" id="GO:0034063">
    <property type="term" value="P:stress granule assembly"/>
    <property type="evidence" value="ECO:0007669"/>
    <property type="project" value="TreeGrafter"/>
</dbReference>
<keyword evidence="4" id="KW-1185">Reference proteome</keyword>
<dbReference type="Gene3D" id="2.30.30.100">
    <property type="match status" value="1"/>
</dbReference>
<accession>A0A1E4SU14</accession>
<evidence type="ECO:0000259" key="2">
    <source>
        <dbReference type="PROSITE" id="PS52002"/>
    </source>
</evidence>
<feature type="region of interest" description="Disordered" evidence="1">
    <location>
        <begin position="102"/>
        <end position="138"/>
    </location>
</feature>
<evidence type="ECO:0000313" key="4">
    <source>
        <dbReference type="Proteomes" id="UP000094801"/>
    </source>
</evidence>
<reference evidence="4" key="1">
    <citation type="submission" date="2016-04" db="EMBL/GenBank/DDBJ databases">
        <title>Comparative genomics of biotechnologically important yeasts.</title>
        <authorList>
            <consortium name="DOE Joint Genome Institute"/>
            <person name="Riley R."/>
            <person name="Haridas S."/>
            <person name="Wolfe K.H."/>
            <person name="Lopes M.R."/>
            <person name="Hittinger C.T."/>
            <person name="Goker M."/>
            <person name="Salamov A."/>
            <person name="Wisecaver J."/>
            <person name="Long T.M."/>
            <person name="Aerts A.L."/>
            <person name="Barry K."/>
            <person name="Choi C."/>
            <person name="Clum A."/>
            <person name="Coughlan A.Y."/>
            <person name="Deshpande S."/>
            <person name="Douglass A.P."/>
            <person name="Hanson S.J."/>
            <person name="Klenk H.-P."/>
            <person name="Labutti K."/>
            <person name="Lapidus A."/>
            <person name="Lindquist E."/>
            <person name="Lipzen A."/>
            <person name="Meier-Kolthoff J.P."/>
            <person name="Ohm R.A."/>
            <person name="Otillar R.P."/>
            <person name="Pangilinan J."/>
            <person name="Peng Y."/>
            <person name="Rokas A."/>
            <person name="Rosa C.A."/>
            <person name="Scheuner C."/>
            <person name="Sibirny A.A."/>
            <person name="Slot J.C."/>
            <person name="Stielow J.B."/>
            <person name="Sun H."/>
            <person name="Kurtzman C.P."/>
            <person name="Blackwell M."/>
            <person name="Grigoriev I.V."/>
            <person name="Jeffries T.W."/>
        </authorList>
    </citation>
    <scope>NUCLEOTIDE SEQUENCE [LARGE SCALE GENOMIC DNA]</scope>
    <source>
        <strain evidence="4">NRRL YB-2248</strain>
    </source>
</reference>
<dbReference type="STRING" id="983967.A0A1E4SU14"/>
<evidence type="ECO:0000256" key="1">
    <source>
        <dbReference type="SAM" id="MobiDB-lite"/>
    </source>
</evidence>
<organism evidence="3 4">
    <name type="scientific">[Candida] arabinofermentans NRRL YB-2248</name>
    <dbReference type="NCBI Taxonomy" id="983967"/>
    <lineage>
        <taxon>Eukaryota</taxon>
        <taxon>Fungi</taxon>
        <taxon>Dikarya</taxon>
        <taxon>Ascomycota</taxon>
        <taxon>Saccharomycotina</taxon>
        <taxon>Pichiomycetes</taxon>
        <taxon>Pichiales</taxon>
        <taxon>Pichiaceae</taxon>
        <taxon>Ogataea</taxon>
        <taxon>Ogataea/Candida clade</taxon>
    </lineage>
</organism>
<dbReference type="GO" id="GO:0033962">
    <property type="term" value="P:P-body assembly"/>
    <property type="evidence" value="ECO:0007669"/>
    <property type="project" value="TreeGrafter"/>
</dbReference>
<sequence>MSQYIGNTISLISQSDIRYVGTLENIDASKGTISLKSVRVFGTEGRISDPSKIMYPSSEIFDQIMLSGPDVKTLNILEIPVDQVIPEPVPAAFNPLAQYYIPTPTPTQSAPSPAPGPVPSQPAPAQVTPVAQPAPVAP</sequence>
<feature type="compositionally biased region" description="Low complexity" evidence="1">
    <location>
        <begin position="123"/>
        <end position="138"/>
    </location>
</feature>
<dbReference type="PROSITE" id="PS52002">
    <property type="entry name" value="SM"/>
    <property type="match status" value="1"/>
</dbReference>
<dbReference type="InterPro" id="IPR025609">
    <property type="entry name" value="Lsm14-like_N"/>
</dbReference>
<protein>
    <recommendedName>
        <fullName evidence="2">Sm domain-containing protein</fullName>
    </recommendedName>
</protein>
<dbReference type="PANTHER" id="PTHR13586:SF0">
    <property type="entry name" value="TRAILER HITCH, ISOFORM H"/>
    <property type="match status" value="1"/>
</dbReference>
<dbReference type="InterPro" id="IPR010920">
    <property type="entry name" value="LSM_dom_sf"/>
</dbReference>
<dbReference type="EMBL" id="KV453871">
    <property type="protein sequence ID" value="ODV82912.1"/>
    <property type="molecule type" value="Genomic_DNA"/>
</dbReference>
<dbReference type="PANTHER" id="PTHR13586">
    <property type="entry name" value="SCD6 PROTEIN-RELATED"/>
    <property type="match status" value="1"/>
</dbReference>
<dbReference type="GO" id="GO:0003729">
    <property type="term" value="F:mRNA binding"/>
    <property type="evidence" value="ECO:0007669"/>
    <property type="project" value="TreeGrafter"/>
</dbReference>